<reference evidence="1 2" key="1">
    <citation type="submission" date="2020-08" db="EMBL/GenBank/DDBJ databases">
        <title>Genomic Encyclopedia of Type Strains, Phase IV (KMG-V): Genome sequencing to study the core and pangenomes of soil and plant-associated prokaryotes.</title>
        <authorList>
            <person name="Whitman W."/>
        </authorList>
    </citation>
    <scope>NUCLEOTIDE SEQUENCE [LARGE SCALE GENOMIC DNA]</scope>
    <source>
        <strain evidence="1 2">SEMIA 4013</strain>
    </source>
</reference>
<proteinExistence type="predicted"/>
<dbReference type="SUPFAM" id="SSF88713">
    <property type="entry name" value="Glycoside hydrolase/deacetylase"/>
    <property type="match status" value="1"/>
</dbReference>
<dbReference type="AlphaFoldDB" id="A0AAW3V7R6"/>
<dbReference type="Proteomes" id="UP000518681">
    <property type="component" value="Unassembled WGS sequence"/>
</dbReference>
<dbReference type="InterPro" id="IPR011330">
    <property type="entry name" value="Glyco_hydro/deAcase_b/a-brl"/>
</dbReference>
<protein>
    <submittedName>
        <fullName evidence="1">Peptidoglycan/xylan/chitin deacetylase (PgdA/CDA1 family)</fullName>
    </submittedName>
</protein>
<accession>A0AAW3V7R6</accession>
<evidence type="ECO:0000313" key="1">
    <source>
        <dbReference type="EMBL" id="MBB6205770.1"/>
    </source>
</evidence>
<dbReference type="EMBL" id="JACIIK010000014">
    <property type="protein sequence ID" value="MBB6205770.1"/>
    <property type="molecule type" value="Genomic_DNA"/>
</dbReference>
<gene>
    <name evidence="1" type="ORF">GGD69_006665</name>
</gene>
<name>A0AAW3V7R6_9BURK</name>
<dbReference type="GO" id="GO:0005975">
    <property type="term" value="P:carbohydrate metabolic process"/>
    <property type="evidence" value="ECO:0007669"/>
    <property type="project" value="InterPro"/>
</dbReference>
<dbReference type="Gene3D" id="3.20.20.370">
    <property type="entry name" value="Glycoside hydrolase/deacetylase"/>
    <property type="match status" value="1"/>
</dbReference>
<evidence type="ECO:0000313" key="2">
    <source>
        <dbReference type="Proteomes" id="UP000518681"/>
    </source>
</evidence>
<organism evidence="1 2">
    <name type="scientific">Paraburkholderia fungorum</name>
    <dbReference type="NCBI Taxonomy" id="134537"/>
    <lineage>
        <taxon>Bacteria</taxon>
        <taxon>Pseudomonadati</taxon>
        <taxon>Pseudomonadota</taxon>
        <taxon>Betaproteobacteria</taxon>
        <taxon>Burkholderiales</taxon>
        <taxon>Burkholderiaceae</taxon>
        <taxon>Paraburkholderia</taxon>
    </lineage>
</organism>
<sequence length="525" mass="58051">MIGILFADASAAAGQYVLAAVRRSVSVTQAQPISRGALRSMVPAVVVAVDVPEEWGADLLEWLCAKPCKLILFGRVPSALAQRLNYETVAWPPELEAGSRSEAAPPRESRESDAVVRYSPLAQTLGGQMWDRPFERFDFTDEWNNLGYGRIRHDGSIWAVVQAGQVAGDVELASVYVGGERRFSYAALADTDTTSILWINRPVGPCDSFEWRIVENFLSRYRAQVLPCHPVLSEIPWGYDAAITSRLDCDESVEAARPLWQAYQRLGVPFTLAVHTQNLTRPAEHPILWELLKDQGQGAVLSHTATHAPNWGGSYGAALEEGRQSARTLQIVTGNPVRYAVSPFHQSPPYALRALADAGYEGCIGGIIRNDPEFVLARGGTLANLPEGFVGHSQQCMLHGDCMLAAGDPLAVFKRAFDLAYYTRTLFGYLDHPFSPRYQYGWANEESRIEAHEQFIEYIRSRAQKPVFMTEAGALDFLKFKSQVQVIEAHGEFRILTPTGMAVPYSLGVEFRGVFEQVEAGGRLQ</sequence>
<dbReference type="RefSeq" id="WP_183801774.1">
    <property type="nucleotide sequence ID" value="NZ_JACIII010000015.1"/>
</dbReference>
<comment type="caution">
    <text evidence="1">The sequence shown here is derived from an EMBL/GenBank/DDBJ whole genome shotgun (WGS) entry which is preliminary data.</text>
</comment>